<dbReference type="EMBL" id="LKAJ02000001">
    <property type="protein sequence ID" value="MCS5709876.1"/>
    <property type="molecule type" value="Genomic_DNA"/>
</dbReference>
<dbReference type="SMART" id="SM00530">
    <property type="entry name" value="HTH_XRE"/>
    <property type="match status" value="1"/>
</dbReference>
<keyword evidence="1" id="KW-0238">DNA-binding</keyword>
<keyword evidence="5" id="KW-1185">Reference proteome</keyword>
<evidence type="ECO:0000313" key="3">
    <source>
        <dbReference type="EMBL" id="KRG18432.1"/>
    </source>
</evidence>
<dbReference type="NCBIfam" id="TIGR02607">
    <property type="entry name" value="antidote_HigA"/>
    <property type="match status" value="1"/>
</dbReference>
<dbReference type="CDD" id="cd00093">
    <property type="entry name" value="HTH_XRE"/>
    <property type="match status" value="1"/>
</dbReference>
<dbReference type="Proteomes" id="UP000051497">
    <property type="component" value="Unassembled WGS sequence"/>
</dbReference>
<reference evidence="3" key="1">
    <citation type="submission" date="2015-09" db="EMBL/GenBank/DDBJ databases">
        <title>Draft Genome Sequences of Two Novel Amoeba-resistant Intranuclear Bacteria, Candidatus Berkiella cookevillensis and Candidatus Berkiella aquae.</title>
        <authorList>
            <person name="Mehari Y.T."/>
            <person name="Arivett B.A."/>
            <person name="Farone A.L."/>
            <person name="Gunderson J.H."/>
            <person name="Farone M.B."/>
        </authorList>
    </citation>
    <scope>NUCLEOTIDE SEQUENCE [LARGE SCALE GENOMIC DNA]</scope>
    <source>
        <strain evidence="3">HT99</strain>
    </source>
</reference>
<dbReference type="PANTHER" id="PTHR36924:SF1">
    <property type="entry name" value="ANTITOXIN HIGA-1"/>
    <property type="match status" value="1"/>
</dbReference>
<dbReference type="Gene3D" id="1.10.260.40">
    <property type="entry name" value="lambda repressor-like DNA-binding domains"/>
    <property type="match status" value="1"/>
</dbReference>
<dbReference type="SUPFAM" id="SSF47413">
    <property type="entry name" value="lambda repressor-like DNA-binding domains"/>
    <property type="match status" value="1"/>
</dbReference>
<dbReference type="EMBL" id="LKAJ01000020">
    <property type="protein sequence ID" value="KRG18432.1"/>
    <property type="molecule type" value="Genomic_DNA"/>
</dbReference>
<reference evidence="4" key="3">
    <citation type="submission" date="2021-06" db="EMBL/GenBank/DDBJ databases">
        <title>Genomic Description and Analysis of Intracellular Bacteria, Candidatus Berkiella cookevillensis and Candidatus Berkiella aquae.</title>
        <authorList>
            <person name="Kidane D.T."/>
            <person name="Mehari Y.T."/>
            <person name="Rice F.C."/>
            <person name="Arivett B.A."/>
            <person name="Farone A.L."/>
            <person name="Berk S.G."/>
            <person name="Farone M.B."/>
        </authorList>
    </citation>
    <scope>NUCLEOTIDE SEQUENCE</scope>
    <source>
        <strain evidence="4">HT99</strain>
    </source>
</reference>
<evidence type="ECO:0000256" key="1">
    <source>
        <dbReference type="ARBA" id="ARBA00023125"/>
    </source>
</evidence>
<dbReference type="RefSeq" id="WP_075067555.1">
    <property type="nucleotide sequence ID" value="NZ_LKAJ02000001.1"/>
</dbReference>
<proteinExistence type="predicted"/>
<dbReference type="InterPro" id="IPR010982">
    <property type="entry name" value="Lambda_DNA-bd_dom_sf"/>
</dbReference>
<accession>A0A0Q9YCY8</accession>
<organism evidence="3">
    <name type="scientific">Candidatus Berkiella aquae</name>
    <dbReference type="NCBI Taxonomy" id="295108"/>
    <lineage>
        <taxon>Bacteria</taxon>
        <taxon>Pseudomonadati</taxon>
        <taxon>Pseudomonadota</taxon>
        <taxon>Gammaproteobacteria</taxon>
        <taxon>Candidatus Berkiellales</taxon>
        <taxon>Candidatus Berkiellaceae</taxon>
        <taxon>Candidatus Berkiella</taxon>
    </lineage>
</organism>
<dbReference type="STRING" id="295108.HT99x_02963"/>
<comment type="caution">
    <text evidence="3">The sequence shown here is derived from an EMBL/GenBank/DDBJ whole genome shotgun (WGS) entry which is preliminary data.</text>
</comment>
<evidence type="ECO:0000259" key="2">
    <source>
        <dbReference type="PROSITE" id="PS50943"/>
    </source>
</evidence>
<dbReference type="InterPro" id="IPR013430">
    <property type="entry name" value="Toxin_antidote_HigA"/>
</dbReference>
<reference evidence="4" key="2">
    <citation type="journal article" date="2016" name="Genome Announc.">
        <title>Draft Genome Sequences of Two Novel Amoeba-Resistant Intranuclear Bacteria, 'Candidatus Berkiella cookevillensis' and 'Candidatus Berkiella aquae'.</title>
        <authorList>
            <person name="Mehari Y.T."/>
            <person name="Arivett B.A."/>
            <person name="Farone A.L."/>
            <person name="Gunderson J.H."/>
            <person name="Farone M.B."/>
        </authorList>
    </citation>
    <scope>NUCLEOTIDE SEQUENCE</scope>
    <source>
        <strain evidence="4">HT99</strain>
    </source>
</reference>
<dbReference type="PROSITE" id="PS50943">
    <property type="entry name" value="HTH_CROC1"/>
    <property type="match status" value="1"/>
</dbReference>
<sequence length="103" mass="12108">MKKQFKNTYEPNSISPPGNTLAELLEEIGMSQKDFAKRCELPEKTINEVIEAKFSISPEIALQFQRVLGTPAEFWNSREFRYREYLACKKENEMLQKEKNCKK</sequence>
<dbReference type="PANTHER" id="PTHR36924">
    <property type="entry name" value="ANTITOXIN HIGA-1"/>
    <property type="match status" value="1"/>
</dbReference>
<dbReference type="GO" id="GO:0003677">
    <property type="term" value="F:DNA binding"/>
    <property type="evidence" value="ECO:0007669"/>
    <property type="project" value="UniProtKB-KW"/>
</dbReference>
<evidence type="ECO:0000313" key="4">
    <source>
        <dbReference type="EMBL" id="MCS5709876.1"/>
    </source>
</evidence>
<feature type="domain" description="HTH cro/C1-type" evidence="2">
    <location>
        <begin position="21"/>
        <end position="75"/>
    </location>
</feature>
<protein>
    <submittedName>
        <fullName evidence="4">HigA family addiction module antidote protein</fullName>
    </submittedName>
    <submittedName>
        <fullName evidence="3">Putative HTH-type transcriptional regulator YddM</fullName>
    </submittedName>
</protein>
<gene>
    <name evidence="3" type="primary">yddM</name>
    <name evidence="4" type="ORF">HT99x_000400</name>
    <name evidence="3" type="ORF">HT99x_02963</name>
</gene>
<dbReference type="AlphaFoldDB" id="A0A0Q9YCY8"/>
<dbReference type="OrthoDB" id="9793869at2"/>
<name>A0A0Q9YCY8_9GAMM</name>
<evidence type="ECO:0000313" key="5">
    <source>
        <dbReference type="Proteomes" id="UP000051497"/>
    </source>
</evidence>
<dbReference type="Pfam" id="PF01381">
    <property type="entry name" value="HTH_3"/>
    <property type="match status" value="1"/>
</dbReference>
<dbReference type="InterPro" id="IPR001387">
    <property type="entry name" value="Cro/C1-type_HTH"/>
</dbReference>